<organism evidence="4 5">
    <name type="scientific">Dentipellis fragilis</name>
    <dbReference type="NCBI Taxonomy" id="205917"/>
    <lineage>
        <taxon>Eukaryota</taxon>
        <taxon>Fungi</taxon>
        <taxon>Dikarya</taxon>
        <taxon>Basidiomycota</taxon>
        <taxon>Agaricomycotina</taxon>
        <taxon>Agaricomycetes</taxon>
        <taxon>Russulales</taxon>
        <taxon>Hericiaceae</taxon>
        <taxon>Dentipellis</taxon>
    </lineage>
</organism>
<feature type="region of interest" description="Disordered" evidence="1">
    <location>
        <begin position="139"/>
        <end position="168"/>
    </location>
</feature>
<protein>
    <submittedName>
        <fullName evidence="4">Uncharacterized protein</fullName>
    </submittedName>
</protein>
<dbReference type="EMBL" id="SEOQ01000374">
    <property type="protein sequence ID" value="TFY64394.1"/>
    <property type="molecule type" value="Genomic_DNA"/>
</dbReference>
<evidence type="ECO:0000259" key="2">
    <source>
        <dbReference type="Pfam" id="PF13417"/>
    </source>
</evidence>
<dbReference type="InterPro" id="IPR036249">
    <property type="entry name" value="Thioredoxin-like_sf"/>
</dbReference>
<dbReference type="InterPro" id="IPR004045">
    <property type="entry name" value="Glutathione_S-Trfase_N"/>
</dbReference>
<accession>A0A4Y9YPM7</accession>
<dbReference type="Pfam" id="PF22041">
    <property type="entry name" value="GST_C_7"/>
    <property type="match status" value="1"/>
</dbReference>
<dbReference type="InterPro" id="IPR036282">
    <property type="entry name" value="Glutathione-S-Trfase_C_sf"/>
</dbReference>
<evidence type="ECO:0000313" key="4">
    <source>
        <dbReference type="EMBL" id="TFY64394.1"/>
    </source>
</evidence>
<dbReference type="SUPFAM" id="SSF52833">
    <property type="entry name" value="Thioredoxin-like"/>
    <property type="match status" value="1"/>
</dbReference>
<proteinExistence type="predicted"/>
<comment type="caution">
    <text evidence="4">The sequence shown here is derived from an EMBL/GenBank/DDBJ whole genome shotgun (WGS) entry which is preliminary data.</text>
</comment>
<evidence type="ECO:0000256" key="1">
    <source>
        <dbReference type="SAM" id="MobiDB-lite"/>
    </source>
</evidence>
<dbReference type="SUPFAM" id="SSF47616">
    <property type="entry name" value="GST C-terminal domain-like"/>
    <property type="match status" value="1"/>
</dbReference>
<feature type="domain" description="Glutathione S-transferase UstS-like C-terminal" evidence="3">
    <location>
        <begin position="171"/>
        <end position="242"/>
    </location>
</feature>
<dbReference type="OrthoDB" id="4951845at2759"/>
<evidence type="ECO:0000313" key="5">
    <source>
        <dbReference type="Proteomes" id="UP000298327"/>
    </source>
</evidence>
<dbReference type="InterPro" id="IPR054416">
    <property type="entry name" value="GST_UstS-like_C"/>
</dbReference>
<dbReference type="Pfam" id="PF13417">
    <property type="entry name" value="GST_N_3"/>
    <property type="match status" value="1"/>
</dbReference>
<gene>
    <name evidence="4" type="ORF">EVG20_g5962</name>
</gene>
<dbReference type="Gene3D" id="3.40.30.10">
    <property type="entry name" value="Glutaredoxin"/>
    <property type="match status" value="1"/>
</dbReference>
<name>A0A4Y9YPM7_9AGAM</name>
<evidence type="ECO:0000259" key="3">
    <source>
        <dbReference type="Pfam" id="PF22041"/>
    </source>
</evidence>
<dbReference type="AlphaFoldDB" id="A0A4Y9YPM7"/>
<feature type="compositionally biased region" description="Basic and acidic residues" evidence="1">
    <location>
        <begin position="139"/>
        <end position="159"/>
    </location>
</feature>
<sequence length="254" mass="28466">MVQQPPVLYDIPSTAAGRAWAPNPWKARYVSTIFNLLKQDVDAARTRHRLALNAKGIPYRTVWVEYLDIAGLCKRIGAQHTEMHADGHHYTLPVLRDPNTGAAVSDSFNIVKYLDEMYPDTIRLIPRWHSSIPGDVYLRRDRKSHDPDVQDLRREDRPPAEPGELRVLPSDQGPVGDCVWKEMLDGLSQISRWVAESKGAFIMGETPSFADLVLLALLHWVKITEGTESTEWKDVMAADDGKALGSSREVGLGC</sequence>
<reference evidence="4 5" key="1">
    <citation type="submission" date="2019-02" db="EMBL/GenBank/DDBJ databases">
        <title>Genome sequencing of the rare red list fungi Dentipellis fragilis.</title>
        <authorList>
            <person name="Buettner E."/>
            <person name="Kellner H."/>
        </authorList>
    </citation>
    <scope>NUCLEOTIDE SEQUENCE [LARGE SCALE GENOMIC DNA]</scope>
    <source>
        <strain evidence="4 5">DSM 105465</strain>
    </source>
</reference>
<dbReference type="Gene3D" id="1.20.1050.10">
    <property type="match status" value="1"/>
</dbReference>
<keyword evidence="5" id="KW-1185">Reference proteome</keyword>
<feature type="domain" description="GST N-terminal" evidence="2">
    <location>
        <begin position="47"/>
        <end position="120"/>
    </location>
</feature>
<dbReference type="Proteomes" id="UP000298327">
    <property type="component" value="Unassembled WGS sequence"/>
</dbReference>